<dbReference type="STRING" id="240159.A0A4U5UW70"/>
<sequence length="180" mass="20702">MESPLEKQPSQCEAGQRMEVILKWLLSYKQPSAFIVTQHPLPNTVKDFWRLVLDYHCTSIVMLNDVDPAQVEFVSADLEEDIISRIFRIYNAARLIRQVDKWQEEYDGGEGRTVVHCLNGGGRSGTFCAISIVCEMLQHQRSVDVFHAVKTLRNNKPNMVDLLDQYKFCYEVALEYLNSG</sequence>
<dbReference type="InterPro" id="IPR029021">
    <property type="entry name" value="Prot-tyrosine_phosphatase-like"/>
</dbReference>
<evidence type="ECO:0000256" key="2">
    <source>
        <dbReference type="ARBA" id="ARBA00022912"/>
    </source>
</evidence>
<dbReference type="InterPro" id="IPR000387">
    <property type="entry name" value="Tyr_Pase_dom"/>
</dbReference>
<dbReference type="SMART" id="SM00194">
    <property type="entry name" value="PTPc"/>
    <property type="match status" value="1"/>
</dbReference>
<protein>
    <recommendedName>
        <fullName evidence="1">protein-tyrosine-phosphatase</fullName>
        <ecNumber evidence="1">3.1.3.48</ecNumber>
    </recommendedName>
</protein>
<dbReference type="InterPro" id="IPR000242">
    <property type="entry name" value="PTP_cat"/>
</dbReference>
<evidence type="ECO:0000313" key="6">
    <source>
        <dbReference type="Proteomes" id="UP000298787"/>
    </source>
</evidence>
<dbReference type="AlphaFoldDB" id="A0A4U5UW70"/>
<dbReference type="PANTHER" id="PTHR19134:SF449">
    <property type="entry name" value="TYROSINE-PROTEIN PHOSPHATASE 1"/>
    <property type="match status" value="1"/>
</dbReference>
<dbReference type="PROSITE" id="PS50056">
    <property type="entry name" value="TYR_PHOSPHATASE_2"/>
    <property type="match status" value="1"/>
</dbReference>
<keyword evidence="6" id="KW-1185">Reference proteome</keyword>
<feature type="domain" description="Tyrosine specific protein phosphatases" evidence="4">
    <location>
        <begin position="93"/>
        <end position="167"/>
    </location>
</feature>
<name>A0A4U5UW70_COLLU</name>
<evidence type="ECO:0000259" key="3">
    <source>
        <dbReference type="PROSITE" id="PS50055"/>
    </source>
</evidence>
<dbReference type="EC" id="3.1.3.48" evidence="1"/>
<accession>A0A4U5UW70</accession>
<dbReference type="PROSITE" id="PS00383">
    <property type="entry name" value="TYR_PHOSPHATASE_1"/>
    <property type="match status" value="1"/>
</dbReference>
<dbReference type="PANTHER" id="PTHR19134">
    <property type="entry name" value="RECEPTOR-TYPE TYROSINE-PROTEIN PHOSPHATASE"/>
    <property type="match status" value="1"/>
</dbReference>
<dbReference type="PROSITE" id="PS50055">
    <property type="entry name" value="TYR_PHOSPHATASE_PTP"/>
    <property type="match status" value="1"/>
</dbReference>
<dbReference type="GO" id="GO:0004725">
    <property type="term" value="F:protein tyrosine phosphatase activity"/>
    <property type="evidence" value="ECO:0007669"/>
    <property type="project" value="UniProtKB-EC"/>
</dbReference>
<dbReference type="SUPFAM" id="SSF52799">
    <property type="entry name" value="(Phosphotyrosine protein) phosphatases II"/>
    <property type="match status" value="1"/>
</dbReference>
<gene>
    <name evidence="5" type="ORF">D9C73_014236</name>
</gene>
<dbReference type="InterPro" id="IPR003595">
    <property type="entry name" value="Tyr_Pase_cat"/>
</dbReference>
<feature type="domain" description="Tyrosine-protein phosphatase" evidence="3">
    <location>
        <begin position="1"/>
        <end position="176"/>
    </location>
</feature>
<keyword evidence="2" id="KW-0378">Hydrolase</keyword>
<organism evidence="5 6">
    <name type="scientific">Collichthys lucidus</name>
    <name type="common">Big head croaker</name>
    <name type="synonym">Sciaena lucida</name>
    <dbReference type="NCBI Taxonomy" id="240159"/>
    <lineage>
        <taxon>Eukaryota</taxon>
        <taxon>Metazoa</taxon>
        <taxon>Chordata</taxon>
        <taxon>Craniata</taxon>
        <taxon>Vertebrata</taxon>
        <taxon>Euteleostomi</taxon>
        <taxon>Actinopterygii</taxon>
        <taxon>Neopterygii</taxon>
        <taxon>Teleostei</taxon>
        <taxon>Neoteleostei</taxon>
        <taxon>Acanthomorphata</taxon>
        <taxon>Eupercaria</taxon>
        <taxon>Sciaenidae</taxon>
        <taxon>Collichthys</taxon>
    </lineage>
</organism>
<keyword evidence="2" id="KW-0904">Protein phosphatase</keyword>
<evidence type="ECO:0000313" key="5">
    <source>
        <dbReference type="EMBL" id="TKS79534.1"/>
    </source>
</evidence>
<keyword evidence="5" id="KW-0675">Receptor</keyword>
<dbReference type="Proteomes" id="UP000298787">
    <property type="component" value="Chromosome 12"/>
</dbReference>
<dbReference type="Pfam" id="PF00102">
    <property type="entry name" value="Y_phosphatase"/>
    <property type="match status" value="2"/>
</dbReference>
<dbReference type="EMBL" id="CM014089">
    <property type="protein sequence ID" value="TKS79534.1"/>
    <property type="molecule type" value="Genomic_DNA"/>
</dbReference>
<dbReference type="Gene3D" id="3.90.190.10">
    <property type="entry name" value="Protein tyrosine phosphatase superfamily"/>
    <property type="match status" value="2"/>
</dbReference>
<evidence type="ECO:0000259" key="4">
    <source>
        <dbReference type="PROSITE" id="PS50056"/>
    </source>
</evidence>
<dbReference type="SMART" id="SM00404">
    <property type="entry name" value="PTPc_motif"/>
    <property type="match status" value="1"/>
</dbReference>
<proteinExistence type="predicted"/>
<evidence type="ECO:0000256" key="1">
    <source>
        <dbReference type="ARBA" id="ARBA00013064"/>
    </source>
</evidence>
<reference evidence="5 6" key="1">
    <citation type="submission" date="2019-01" db="EMBL/GenBank/DDBJ databases">
        <title>Genome Assembly of Collichthys lucidus.</title>
        <authorList>
            <person name="Cai M."/>
            <person name="Xiao S."/>
        </authorList>
    </citation>
    <scope>NUCLEOTIDE SEQUENCE [LARGE SCALE GENOMIC DNA]</scope>
    <source>
        <strain evidence="5">JT15FE1705JMU</strain>
        <tissue evidence="5">Muscle</tissue>
    </source>
</reference>
<dbReference type="InterPro" id="IPR016130">
    <property type="entry name" value="Tyr_Pase_AS"/>
</dbReference>
<dbReference type="PRINTS" id="PR00700">
    <property type="entry name" value="PRTYPHPHTASE"/>
</dbReference>
<dbReference type="InterPro" id="IPR050348">
    <property type="entry name" value="Protein-Tyr_Phosphatase"/>
</dbReference>